<dbReference type="PATRIC" id="fig|1202724.3.peg.1796"/>
<comment type="caution">
    <text evidence="3">The sequence shown here is derived from an EMBL/GenBank/DDBJ whole genome shotgun (WGS) entry which is preliminary data.</text>
</comment>
<dbReference type="STRING" id="1202724.AM493_08650"/>
<sequence>MKKFVITTVLALAPFFTFAQSAFDKFNDVEGIEAVDISGSMFDMIGDLVKKEAGSEADKLKDQIKNIKSLKLYTTTVKKYKKQLRETADEYLKTNKLEQLMSINEEGSKIKIYVKQDAATSIISEGLVFIDDAEDKELMVFSFTGSLDLAALTESKK</sequence>
<organism evidence="3 4">
    <name type="scientific">Flavobacterium akiainvivens</name>
    <dbReference type="NCBI Taxonomy" id="1202724"/>
    <lineage>
        <taxon>Bacteria</taxon>
        <taxon>Pseudomonadati</taxon>
        <taxon>Bacteroidota</taxon>
        <taxon>Flavobacteriia</taxon>
        <taxon>Flavobacteriales</taxon>
        <taxon>Flavobacteriaceae</taxon>
        <taxon>Flavobacterium</taxon>
    </lineage>
</organism>
<evidence type="ECO:0000256" key="1">
    <source>
        <dbReference type="SAM" id="Coils"/>
    </source>
</evidence>
<dbReference type="AlphaFoldDB" id="A0A0N0RQR1"/>
<dbReference type="InterPro" id="IPR025348">
    <property type="entry name" value="DUF4252"/>
</dbReference>
<keyword evidence="4" id="KW-1185">Reference proteome</keyword>
<keyword evidence="2" id="KW-0732">Signal</keyword>
<dbReference type="Proteomes" id="UP000037755">
    <property type="component" value="Unassembled WGS sequence"/>
</dbReference>
<feature type="signal peptide" evidence="2">
    <location>
        <begin position="1"/>
        <end position="19"/>
    </location>
</feature>
<dbReference type="RefSeq" id="WP_054407587.1">
    <property type="nucleotide sequence ID" value="NZ_FOYA01000007.1"/>
</dbReference>
<dbReference type="EMBL" id="LIYD01000005">
    <property type="protein sequence ID" value="KOS06099.1"/>
    <property type="molecule type" value="Genomic_DNA"/>
</dbReference>
<dbReference type="OrthoDB" id="705638at2"/>
<dbReference type="Pfam" id="PF14060">
    <property type="entry name" value="DUF4252"/>
    <property type="match status" value="1"/>
</dbReference>
<accession>A0A0N0RQR1</accession>
<feature type="chain" id="PRO_5005857636" description="DUF4252 domain-containing protein" evidence="2">
    <location>
        <begin position="20"/>
        <end position="157"/>
    </location>
</feature>
<name>A0A0N0RQR1_9FLAO</name>
<evidence type="ECO:0000256" key="2">
    <source>
        <dbReference type="SAM" id="SignalP"/>
    </source>
</evidence>
<gene>
    <name evidence="3" type="ORF">AM493_08650</name>
</gene>
<evidence type="ECO:0000313" key="4">
    <source>
        <dbReference type="Proteomes" id="UP000037755"/>
    </source>
</evidence>
<reference evidence="3 4" key="1">
    <citation type="submission" date="2015-08" db="EMBL/GenBank/DDBJ databases">
        <title>Whole genome sequence of Flavobacterium akiainvivens IK-1T, from decaying Wikstroemia oahuensis, an endemic Hawaiian shrub.</title>
        <authorList>
            <person name="Wan X."/>
            <person name="Hou S."/>
            <person name="Saito J."/>
            <person name="Donachie S."/>
        </authorList>
    </citation>
    <scope>NUCLEOTIDE SEQUENCE [LARGE SCALE GENOMIC DNA]</scope>
    <source>
        <strain evidence="3 4">IK-1</strain>
    </source>
</reference>
<evidence type="ECO:0008006" key="5">
    <source>
        <dbReference type="Google" id="ProtNLM"/>
    </source>
</evidence>
<keyword evidence="1" id="KW-0175">Coiled coil</keyword>
<protein>
    <recommendedName>
        <fullName evidence="5">DUF4252 domain-containing protein</fullName>
    </recommendedName>
</protein>
<proteinExistence type="predicted"/>
<evidence type="ECO:0000313" key="3">
    <source>
        <dbReference type="EMBL" id="KOS06099.1"/>
    </source>
</evidence>
<feature type="coiled-coil region" evidence="1">
    <location>
        <begin position="50"/>
        <end position="90"/>
    </location>
</feature>